<dbReference type="RefSeq" id="WP_013485708.1">
    <property type="nucleotide sequence ID" value="NC_014828.1"/>
</dbReference>
<protein>
    <recommendedName>
        <fullName evidence="1">DUF7698 domain-containing protein</fullName>
    </recommendedName>
</protein>
<dbReference type="EMBL" id="CP002400">
    <property type="protein sequence ID" value="ADU27357.1"/>
    <property type="molecule type" value="Genomic_DNA"/>
</dbReference>
<evidence type="ECO:0000259" key="1">
    <source>
        <dbReference type="Pfam" id="PF24753"/>
    </source>
</evidence>
<evidence type="ECO:0000313" key="2">
    <source>
        <dbReference type="EMBL" id="ADU27357.1"/>
    </source>
</evidence>
<dbReference type="Pfam" id="PF24753">
    <property type="entry name" value="DUF7698"/>
    <property type="match status" value="1"/>
</dbReference>
<reference evidence="2 3" key="1">
    <citation type="submission" date="2010-12" db="EMBL/GenBank/DDBJ databases">
        <title>Complete sequence of Ethanoligenens harbinense YUAN-3.</title>
        <authorList>
            <person name="Lucas S."/>
            <person name="Copeland A."/>
            <person name="Lapidus A."/>
            <person name="Cheng J.-F."/>
            <person name="Bruce D."/>
            <person name="Goodwin L."/>
            <person name="Pitluck S."/>
            <person name="Chertkov O."/>
            <person name="Misra M."/>
            <person name="Detter J.C."/>
            <person name="Han C."/>
            <person name="Tapia R."/>
            <person name="Land M."/>
            <person name="Hauser L."/>
            <person name="Jeffries C."/>
            <person name="Kyrpides N."/>
            <person name="Ivanova N."/>
            <person name="Mikhailova N."/>
            <person name="Wang A."/>
            <person name="Mouttaki H."/>
            <person name="He Z."/>
            <person name="Zhou J."/>
            <person name="Hemme C.L."/>
            <person name="Woyke T."/>
        </authorList>
    </citation>
    <scope>NUCLEOTIDE SEQUENCE [LARGE SCALE GENOMIC DNA]</scope>
    <source>
        <strain evidence="3">DSM 18485 / JCM 12961 / CGMCC 1.5033 / YUAN-3</strain>
    </source>
</reference>
<keyword evidence="3" id="KW-1185">Reference proteome</keyword>
<accession>E6U9Z6</accession>
<dbReference type="AlphaFoldDB" id="E6U9Z6"/>
<dbReference type="KEGG" id="eha:Ethha_1833"/>
<dbReference type="STRING" id="663278.Ethha_1833"/>
<organism evidence="2 3">
    <name type="scientific">Ethanoligenens harbinense (strain DSM 18485 / JCM 12961 / CGMCC 1.5033 / YUAN-3)</name>
    <dbReference type="NCBI Taxonomy" id="663278"/>
    <lineage>
        <taxon>Bacteria</taxon>
        <taxon>Bacillati</taxon>
        <taxon>Bacillota</taxon>
        <taxon>Clostridia</taxon>
        <taxon>Eubacteriales</taxon>
        <taxon>Oscillospiraceae</taxon>
        <taxon>Ethanoligenens</taxon>
    </lineage>
</organism>
<sequence length="158" mass="18134">MTENRFFEEMRATAIAYNEAQAIRKEQRDAMIEADDWDGVKAFDEREKKEFPYPFTSGENKALVQYDRSLRNGADAFEVEDLPWDYELADFVETLRKADIDRITVTDQSTGLMDGIYGLTALGCKMSGLKTVTRANDHRFGSKEPERKNGIEFIIEEA</sequence>
<gene>
    <name evidence="2" type="ordered locus">Ethha_1833</name>
</gene>
<proteinExistence type="predicted"/>
<dbReference type="HOGENOM" id="CLU_1666764_0_0_9"/>
<dbReference type="eggNOG" id="ENOG50333KB">
    <property type="taxonomic scope" value="Bacteria"/>
</dbReference>
<evidence type="ECO:0000313" key="3">
    <source>
        <dbReference type="Proteomes" id="UP000001551"/>
    </source>
</evidence>
<dbReference type="Proteomes" id="UP000001551">
    <property type="component" value="Chromosome"/>
</dbReference>
<feature type="domain" description="DUF7698" evidence="1">
    <location>
        <begin position="41"/>
        <end position="138"/>
    </location>
</feature>
<name>E6U9Z6_ETHHY</name>
<dbReference type="InterPro" id="IPR056115">
    <property type="entry name" value="DUF7698"/>
</dbReference>